<dbReference type="GO" id="GO:0045214">
    <property type="term" value="P:sarcomere organization"/>
    <property type="evidence" value="ECO:0007669"/>
    <property type="project" value="TreeGrafter"/>
</dbReference>
<evidence type="ECO:0000313" key="10">
    <source>
        <dbReference type="RefSeq" id="XP_032804935.1"/>
    </source>
</evidence>
<evidence type="ECO:0000256" key="2">
    <source>
        <dbReference type="ARBA" id="ARBA00022723"/>
    </source>
</evidence>
<organism evidence="9 10">
    <name type="scientific">Petromyzon marinus</name>
    <name type="common">Sea lamprey</name>
    <dbReference type="NCBI Taxonomy" id="7757"/>
    <lineage>
        <taxon>Eukaryota</taxon>
        <taxon>Metazoa</taxon>
        <taxon>Chordata</taxon>
        <taxon>Craniata</taxon>
        <taxon>Vertebrata</taxon>
        <taxon>Cyclostomata</taxon>
        <taxon>Hyperoartia</taxon>
        <taxon>Petromyzontiformes</taxon>
        <taxon>Petromyzontidae</taxon>
        <taxon>Petromyzon</taxon>
    </lineage>
</organism>
<dbReference type="GO" id="GO:0042805">
    <property type="term" value="F:actinin binding"/>
    <property type="evidence" value="ECO:0007669"/>
    <property type="project" value="TreeGrafter"/>
</dbReference>
<gene>
    <name evidence="10" type="primary">LOC116939956</name>
</gene>
<dbReference type="CDD" id="cd09403">
    <property type="entry name" value="LIM2_CRP"/>
    <property type="match status" value="1"/>
</dbReference>
<dbReference type="GO" id="GO:0046872">
    <property type="term" value="F:metal ion binding"/>
    <property type="evidence" value="ECO:0007669"/>
    <property type="project" value="UniProtKB-KW"/>
</dbReference>
<keyword evidence="2 7" id="KW-0479">Metal-binding</keyword>
<protein>
    <submittedName>
        <fullName evidence="10">Cysteine and glycine-rich protein 2-like isoform X1</fullName>
    </submittedName>
</protein>
<evidence type="ECO:0000256" key="7">
    <source>
        <dbReference type="PROSITE-ProRule" id="PRU00125"/>
    </source>
</evidence>
<dbReference type="FunFam" id="2.10.110.10:FF:000001">
    <property type="entry name" value="Cysteine and glycine-rich protein 1"/>
    <property type="match status" value="2"/>
</dbReference>
<dbReference type="PROSITE" id="PS00478">
    <property type="entry name" value="LIM_DOMAIN_1"/>
    <property type="match status" value="2"/>
</dbReference>
<evidence type="ECO:0000256" key="5">
    <source>
        <dbReference type="ARBA" id="ARBA00023038"/>
    </source>
</evidence>
<dbReference type="InterPro" id="IPR001781">
    <property type="entry name" value="Znf_LIM"/>
</dbReference>
<evidence type="ECO:0000313" key="9">
    <source>
        <dbReference type="Proteomes" id="UP001318040"/>
    </source>
</evidence>
<dbReference type="KEGG" id="pmrn:116939956"/>
<reference evidence="10" key="1">
    <citation type="submission" date="2025-08" db="UniProtKB">
        <authorList>
            <consortium name="RefSeq"/>
        </authorList>
    </citation>
    <scope>IDENTIFICATION</scope>
    <source>
        <tissue evidence="10">Sperm</tissue>
    </source>
</reference>
<evidence type="ECO:0000256" key="1">
    <source>
        <dbReference type="ARBA" id="ARBA00004123"/>
    </source>
</evidence>
<dbReference type="Proteomes" id="UP001318040">
    <property type="component" value="Chromosome 7"/>
</dbReference>
<dbReference type="Pfam" id="PF00412">
    <property type="entry name" value="LIM"/>
    <property type="match status" value="2"/>
</dbReference>
<keyword evidence="3" id="KW-0677">Repeat</keyword>
<dbReference type="SUPFAM" id="SSF57716">
    <property type="entry name" value="Glucocorticoid receptor-like (DNA-binding domain)"/>
    <property type="match status" value="4"/>
</dbReference>
<comment type="subcellular location">
    <subcellularLocation>
        <location evidence="1">Nucleus</location>
    </subcellularLocation>
</comment>
<proteinExistence type="predicted"/>
<keyword evidence="5 7" id="KW-0440">LIM domain</keyword>
<dbReference type="SMART" id="SM00132">
    <property type="entry name" value="LIM"/>
    <property type="match status" value="2"/>
</dbReference>
<dbReference type="RefSeq" id="XP_032804935.1">
    <property type="nucleotide sequence ID" value="XM_032949044.1"/>
</dbReference>
<evidence type="ECO:0000256" key="3">
    <source>
        <dbReference type="ARBA" id="ARBA00022737"/>
    </source>
</evidence>
<dbReference type="GO" id="GO:0030018">
    <property type="term" value="C:Z disc"/>
    <property type="evidence" value="ECO:0007669"/>
    <property type="project" value="TreeGrafter"/>
</dbReference>
<sequence>MSQWGGGAHCGTCGKVVFHAEEVQCDGRSYHRPCFQCLVCHKALETSTVTVHGDEIYCQPCYSRKYGPKGYGFGQGAGALSMDGGGVMAHSSSSNRAKRQGGASVNKLAQRFGGAADACSRCTKPVYAAEKIVGAGKPWHKSCFRCAKCGKGLESTTVTDRDGELYCKGCYAKYFGPKGVGFGQGAGALAHTQ</sequence>
<dbReference type="AlphaFoldDB" id="A0AAJ7WP98"/>
<dbReference type="PROSITE" id="PS50023">
    <property type="entry name" value="LIM_DOMAIN_2"/>
    <property type="match status" value="2"/>
</dbReference>
<dbReference type="GO" id="GO:0008307">
    <property type="term" value="F:structural constituent of muscle"/>
    <property type="evidence" value="ECO:0007669"/>
    <property type="project" value="TreeGrafter"/>
</dbReference>
<evidence type="ECO:0000256" key="4">
    <source>
        <dbReference type="ARBA" id="ARBA00022833"/>
    </source>
</evidence>
<dbReference type="GO" id="GO:0060537">
    <property type="term" value="P:muscle tissue development"/>
    <property type="evidence" value="ECO:0007669"/>
    <property type="project" value="TreeGrafter"/>
</dbReference>
<name>A0AAJ7WP98_PETMA</name>
<evidence type="ECO:0000256" key="6">
    <source>
        <dbReference type="ARBA" id="ARBA00023242"/>
    </source>
</evidence>
<accession>A0AAJ7WP98</accession>
<dbReference type="PANTHER" id="PTHR24215">
    <property type="entry name" value="RHO-GTPASE-ACTIVATING PROTEIN LRG1"/>
    <property type="match status" value="1"/>
</dbReference>
<evidence type="ECO:0000259" key="8">
    <source>
        <dbReference type="PROSITE" id="PS50023"/>
    </source>
</evidence>
<dbReference type="PANTHER" id="PTHR24215:SF35">
    <property type="entry name" value="MUSCLE LIM PROTEIN MLP84B"/>
    <property type="match status" value="1"/>
</dbReference>
<feature type="domain" description="LIM zinc-binding" evidence="8">
    <location>
        <begin position="8"/>
        <end position="68"/>
    </location>
</feature>
<keyword evidence="9" id="KW-1185">Reference proteome</keyword>
<dbReference type="GO" id="GO:0005634">
    <property type="term" value="C:nucleus"/>
    <property type="evidence" value="ECO:0007669"/>
    <property type="project" value="UniProtKB-SubCell"/>
</dbReference>
<dbReference type="Gene3D" id="2.10.110.10">
    <property type="entry name" value="Cysteine Rich Protein"/>
    <property type="match status" value="2"/>
</dbReference>
<keyword evidence="6" id="KW-0539">Nucleus</keyword>
<feature type="domain" description="LIM zinc-binding" evidence="8">
    <location>
        <begin position="117"/>
        <end position="177"/>
    </location>
</feature>
<keyword evidence="4 7" id="KW-0862">Zinc</keyword>